<protein>
    <recommendedName>
        <fullName evidence="3">HTH LytTR-type domain-containing protein</fullName>
    </recommendedName>
</protein>
<name>A0A2Z2KK21_9BACL</name>
<dbReference type="EMBL" id="CP021780">
    <property type="protein sequence ID" value="ASA22689.1"/>
    <property type="molecule type" value="Genomic_DNA"/>
</dbReference>
<dbReference type="Gene3D" id="2.40.50.1020">
    <property type="entry name" value="LytTr DNA-binding domain"/>
    <property type="match status" value="1"/>
</dbReference>
<evidence type="ECO:0008006" key="3">
    <source>
        <dbReference type="Google" id="ProtNLM"/>
    </source>
</evidence>
<keyword evidence="2" id="KW-1185">Reference proteome</keyword>
<dbReference type="Proteomes" id="UP000249890">
    <property type="component" value="Chromosome"/>
</dbReference>
<gene>
    <name evidence="1" type="ORF">B9T62_18970</name>
</gene>
<reference evidence="1 2" key="1">
    <citation type="submission" date="2017-06" db="EMBL/GenBank/DDBJ databases">
        <title>Complete genome sequence of Paenibacillus donghaensis KCTC 13049T isolated from East Sea sediment, South Korea.</title>
        <authorList>
            <person name="Jung B.K."/>
            <person name="Hong S.-J."/>
            <person name="Shin J.-H."/>
        </authorList>
    </citation>
    <scope>NUCLEOTIDE SEQUENCE [LARGE SCALE GENOMIC DNA]</scope>
    <source>
        <strain evidence="1 2">KCTC 13049</strain>
    </source>
</reference>
<organism evidence="1 2">
    <name type="scientific">Paenibacillus donghaensis</name>
    <dbReference type="NCBI Taxonomy" id="414771"/>
    <lineage>
        <taxon>Bacteria</taxon>
        <taxon>Bacillati</taxon>
        <taxon>Bacillota</taxon>
        <taxon>Bacilli</taxon>
        <taxon>Bacillales</taxon>
        <taxon>Paenibacillaceae</taxon>
        <taxon>Paenibacillus</taxon>
    </lineage>
</organism>
<evidence type="ECO:0000313" key="1">
    <source>
        <dbReference type="EMBL" id="ASA22689.1"/>
    </source>
</evidence>
<dbReference type="OrthoDB" id="2679352at2"/>
<evidence type="ECO:0000313" key="2">
    <source>
        <dbReference type="Proteomes" id="UP000249890"/>
    </source>
</evidence>
<accession>A0A2Z2KK21</accession>
<dbReference type="RefSeq" id="WP_087916687.1">
    <property type="nucleotide sequence ID" value="NZ_CP021780.1"/>
</dbReference>
<sequence length="124" mass="14697">MRSIMVLKWDGKDFAEEAEWIEIKDLRHVRTEYTKREGSYRIYKTDNGEYRDCNSVDKSYGLLEKNEGFIRTDRGIIANLNKNPEIDCKLNVLIYGQDKENDRITIADKRMKVIKTCLGLFRRL</sequence>
<dbReference type="KEGG" id="pdh:B9T62_18970"/>
<proteinExistence type="predicted"/>
<dbReference type="AlphaFoldDB" id="A0A2Z2KK21"/>